<organism evidence="10 11">
    <name type="scientific">Peribacillus glennii</name>
    <dbReference type="NCBI Taxonomy" id="2303991"/>
    <lineage>
        <taxon>Bacteria</taxon>
        <taxon>Bacillati</taxon>
        <taxon>Bacillota</taxon>
        <taxon>Bacilli</taxon>
        <taxon>Bacillales</taxon>
        <taxon>Bacillaceae</taxon>
        <taxon>Peribacillus</taxon>
    </lineage>
</organism>
<evidence type="ECO:0000259" key="8">
    <source>
        <dbReference type="Pfam" id="PF04239"/>
    </source>
</evidence>
<keyword evidence="11" id="KW-1185">Reference proteome</keyword>
<dbReference type="EMBL" id="QVTD01000005">
    <property type="protein sequence ID" value="RFU63732.1"/>
    <property type="molecule type" value="Genomic_DNA"/>
</dbReference>
<keyword evidence="5 7" id="KW-1133">Transmembrane helix</keyword>
<dbReference type="PANTHER" id="PTHR34582:SF7">
    <property type="entry name" value="UPF0702 TRANSMEMBRANE PROTEIN YDFS"/>
    <property type="match status" value="1"/>
</dbReference>
<proteinExistence type="inferred from homology"/>
<reference evidence="10 11" key="1">
    <citation type="submission" date="2018-08" db="EMBL/GenBank/DDBJ databases">
        <title>Bacillus chawlae sp. nov., Bacillus glennii sp. nov., and Bacillus saganii sp. nov. Isolated from the Vehicle Assembly Building at Kennedy Space Center where the Viking Spacecraft were Assembled.</title>
        <authorList>
            <person name="Seuylemezian A."/>
            <person name="Vaishampayan P."/>
        </authorList>
    </citation>
    <scope>NUCLEOTIDE SEQUENCE [LARGE SCALE GENOMIC DNA]</scope>
    <source>
        <strain evidence="10 11">V44-8</strain>
    </source>
</reference>
<evidence type="ECO:0000313" key="10">
    <source>
        <dbReference type="EMBL" id="RFU63732.1"/>
    </source>
</evidence>
<evidence type="ECO:0000256" key="7">
    <source>
        <dbReference type="SAM" id="Phobius"/>
    </source>
</evidence>
<comment type="caution">
    <text evidence="10">The sequence shown here is derived from an EMBL/GenBank/DDBJ whole genome shotgun (WGS) entry which is preliminary data.</text>
</comment>
<evidence type="ECO:0000313" key="11">
    <source>
        <dbReference type="Proteomes" id="UP000262939"/>
    </source>
</evidence>
<evidence type="ECO:0000256" key="1">
    <source>
        <dbReference type="ARBA" id="ARBA00004651"/>
    </source>
</evidence>
<feature type="transmembrane region" description="Helical" evidence="7">
    <location>
        <begin position="80"/>
        <end position="98"/>
    </location>
</feature>
<dbReference type="PANTHER" id="PTHR34582">
    <property type="entry name" value="UPF0702 TRANSMEMBRANE PROTEIN YCAP"/>
    <property type="match status" value="1"/>
</dbReference>
<feature type="domain" description="YetF-like N-terminal transmembrane" evidence="9">
    <location>
        <begin position="50"/>
        <end position="123"/>
    </location>
</feature>
<dbReference type="Pfam" id="PF20730">
    <property type="entry name" value="YetF_N"/>
    <property type="match status" value="1"/>
</dbReference>
<dbReference type="Gene3D" id="3.30.240.20">
    <property type="entry name" value="bsu07140 like domains"/>
    <property type="match status" value="2"/>
</dbReference>
<keyword evidence="3" id="KW-1003">Cell membrane</keyword>
<sequence>MAGLIHHVLYNKGHWIKKRIFFLKCNIILLYLISSSGDILEGDGMMSGTAEIIIRTITAFISLWIFVQILGRQTIAHRSYHLYIASITVGTIAGNLAFNIRIKFHYFIVSLIILSLTIFMLNAILMKHRLYRKWISGEPAILIEKGAIQEAKMKKIGFTLDILNQALREKDIFDIHEVDYAILETNGILSVLKKSQYRNVTKRDLHIETSSDRMFPVELVIEGEIIQANAGHKEYGEHWLMTELQKRKLELSEVCYAVVGTNGQLYLDLYQDTRGGLHDS</sequence>
<dbReference type="InterPro" id="IPR023090">
    <property type="entry name" value="UPF0702_alpha/beta_dom_sf"/>
</dbReference>
<feature type="domain" description="YetF C-terminal" evidence="8">
    <location>
        <begin position="127"/>
        <end position="257"/>
    </location>
</feature>
<feature type="transmembrane region" description="Helical" evidence="7">
    <location>
        <begin position="21"/>
        <end position="40"/>
    </location>
</feature>
<dbReference type="InterPro" id="IPR048454">
    <property type="entry name" value="YetF_N"/>
</dbReference>
<protein>
    <submittedName>
        <fullName evidence="10">DUF421 domain-containing protein</fullName>
    </submittedName>
</protein>
<comment type="similarity">
    <text evidence="2">Belongs to the UPF0702 family.</text>
</comment>
<accession>A0A372LCL6</accession>
<name>A0A372LCL6_9BACI</name>
<keyword evidence="6 7" id="KW-0472">Membrane</keyword>
<dbReference type="Pfam" id="PF04239">
    <property type="entry name" value="DUF421"/>
    <property type="match status" value="1"/>
</dbReference>
<evidence type="ECO:0000256" key="6">
    <source>
        <dbReference type="ARBA" id="ARBA00023136"/>
    </source>
</evidence>
<evidence type="ECO:0000256" key="4">
    <source>
        <dbReference type="ARBA" id="ARBA00022692"/>
    </source>
</evidence>
<feature type="transmembrane region" description="Helical" evidence="7">
    <location>
        <begin position="104"/>
        <end position="125"/>
    </location>
</feature>
<feature type="transmembrane region" description="Helical" evidence="7">
    <location>
        <begin position="52"/>
        <end position="71"/>
    </location>
</feature>
<evidence type="ECO:0000256" key="3">
    <source>
        <dbReference type="ARBA" id="ARBA00022475"/>
    </source>
</evidence>
<dbReference type="GO" id="GO:0005886">
    <property type="term" value="C:plasma membrane"/>
    <property type="evidence" value="ECO:0007669"/>
    <property type="project" value="UniProtKB-SubCell"/>
</dbReference>
<dbReference type="AlphaFoldDB" id="A0A372LCL6"/>
<dbReference type="Proteomes" id="UP000262939">
    <property type="component" value="Unassembled WGS sequence"/>
</dbReference>
<gene>
    <name evidence="10" type="ORF">D0466_09675</name>
</gene>
<dbReference type="InterPro" id="IPR007353">
    <property type="entry name" value="DUF421"/>
</dbReference>
<evidence type="ECO:0000259" key="9">
    <source>
        <dbReference type="Pfam" id="PF20730"/>
    </source>
</evidence>
<comment type="subcellular location">
    <subcellularLocation>
        <location evidence="1">Cell membrane</location>
        <topology evidence="1">Multi-pass membrane protein</topology>
    </subcellularLocation>
</comment>
<keyword evidence="4 7" id="KW-0812">Transmembrane</keyword>
<evidence type="ECO:0000256" key="2">
    <source>
        <dbReference type="ARBA" id="ARBA00006448"/>
    </source>
</evidence>
<evidence type="ECO:0000256" key="5">
    <source>
        <dbReference type="ARBA" id="ARBA00022989"/>
    </source>
</evidence>